<evidence type="ECO:0000313" key="3">
    <source>
        <dbReference type="Proteomes" id="UP000295263"/>
    </source>
</evidence>
<keyword evidence="2" id="KW-0503">Monooxygenase</keyword>
<feature type="domain" description="ABM" evidence="1">
    <location>
        <begin position="6"/>
        <end position="95"/>
    </location>
</feature>
<dbReference type="AlphaFoldDB" id="A0ABD7QQF9"/>
<name>A0ABD7QQF9_RAOOR</name>
<dbReference type="PANTHER" id="PTHR33336">
    <property type="entry name" value="QUINOL MONOOXYGENASE YGIN-RELATED"/>
    <property type="match status" value="1"/>
</dbReference>
<evidence type="ECO:0000259" key="1">
    <source>
        <dbReference type="PROSITE" id="PS51725"/>
    </source>
</evidence>
<keyword evidence="2" id="KW-0560">Oxidoreductase</keyword>
<dbReference type="InterPro" id="IPR011008">
    <property type="entry name" value="Dimeric_a/b-barrel"/>
</dbReference>
<comment type="caution">
    <text evidence="2">The sequence shown here is derived from an EMBL/GenBank/DDBJ whole genome shotgun (WGS) entry which is preliminary data.</text>
</comment>
<protein>
    <submittedName>
        <fullName evidence="2">Antibiotic biosynthesis monooxygenase</fullName>
    </submittedName>
</protein>
<dbReference type="RefSeq" id="WP_132510566.1">
    <property type="nucleotide sequence ID" value="NZ_SLYQ01000001.1"/>
</dbReference>
<sequence length="104" mass="12007">MAKQQLQVIAHYFTRRDEVENVADALRALAQASRQEVDNISYDFFQSRENGQHFVILERYRSENGLDAHRATPHFQHLGIEVIAPRLENKQVESFLVPADDDGK</sequence>
<dbReference type="Pfam" id="PF03992">
    <property type="entry name" value="ABM"/>
    <property type="match status" value="1"/>
</dbReference>
<evidence type="ECO:0000313" key="2">
    <source>
        <dbReference type="EMBL" id="TCQ76875.1"/>
    </source>
</evidence>
<dbReference type="PROSITE" id="PS51725">
    <property type="entry name" value="ABM"/>
    <property type="match status" value="1"/>
</dbReference>
<dbReference type="InterPro" id="IPR007138">
    <property type="entry name" value="ABM_dom"/>
</dbReference>
<dbReference type="InterPro" id="IPR050744">
    <property type="entry name" value="AI-2_Isomerase_LsrG"/>
</dbReference>
<dbReference type="GO" id="GO:0004497">
    <property type="term" value="F:monooxygenase activity"/>
    <property type="evidence" value="ECO:0007669"/>
    <property type="project" value="UniProtKB-KW"/>
</dbReference>
<gene>
    <name evidence="2" type="ORF">EC841_101689</name>
</gene>
<organism evidence="2 3">
    <name type="scientific">Raoultella ornithinolytica</name>
    <name type="common">Klebsiella ornithinolytica</name>
    <dbReference type="NCBI Taxonomy" id="54291"/>
    <lineage>
        <taxon>Bacteria</taxon>
        <taxon>Pseudomonadati</taxon>
        <taxon>Pseudomonadota</taxon>
        <taxon>Gammaproteobacteria</taxon>
        <taxon>Enterobacterales</taxon>
        <taxon>Enterobacteriaceae</taxon>
        <taxon>Klebsiella/Raoultella group</taxon>
        <taxon>Raoultella</taxon>
    </lineage>
</organism>
<dbReference type="EMBL" id="SLYQ01000001">
    <property type="protein sequence ID" value="TCQ76875.1"/>
    <property type="molecule type" value="Genomic_DNA"/>
</dbReference>
<accession>A0ABD7QQF9</accession>
<dbReference type="PANTHER" id="PTHR33336:SF3">
    <property type="entry name" value="ABM DOMAIN-CONTAINING PROTEIN"/>
    <property type="match status" value="1"/>
</dbReference>
<dbReference type="Proteomes" id="UP000295263">
    <property type="component" value="Unassembled WGS sequence"/>
</dbReference>
<dbReference type="Gene3D" id="3.30.70.100">
    <property type="match status" value="1"/>
</dbReference>
<dbReference type="SUPFAM" id="SSF54909">
    <property type="entry name" value="Dimeric alpha+beta barrel"/>
    <property type="match status" value="1"/>
</dbReference>
<proteinExistence type="predicted"/>
<reference evidence="2 3" key="1">
    <citation type="submission" date="2019-03" db="EMBL/GenBank/DDBJ databases">
        <title>Genomic analyses of the natural microbiome of Caenorhabditis elegans.</title>
        <authorList>
            <person name="Samuel B."/>
        </authorList>
    </citation>
    <scope>NUCLEOTIDE SEQUENCE [LARGE SCALE GENOMIC DNA]</scope>
    <source>
        <strain evidence="2 3">JUb54</strain>
    </source>
</reference>